<dbReference type="GeneID" id="30030436"/>
<dbReference type="Gene3D" id="3.30.420.10">
    <property type="entry name" value="Ribonuclease H-like superfamily/Ribonuclease H"/>
    <property type="match status" value="1"/>
</dbReference>
<dbReference type="RefSeq" id="XP_018711400.1">
    <property type="nucleotide sequence ID" value="XM_018857460.1"/>
</dbReference>
<dbReference type="InterPro" id="IPR040151">
    <property type="entry name" value="Gfd2/YDR514C-like"/>
</dbReference>
<reference evidence="2 3" key="1">
    <citation type="submission" date="2016-05" db="EMBL/GenBank/DDBJ databases">
        <title>Comparative genomics of biotechnologically important yeasts.</title>
        <authorList>
            <consortium name="DOE Joint Genome Institute"/>
            <person name="Riley R."/>
            <person name="Haridas S."/>
            <person name="Wolfe K.H."/>
            <person name="Lopes M.R."/>
            <person name="Hittinger C.T."/>
            <person name="Goker M."/>
            <person name="Salamov A."/>
            <person name="Wisecaver J."/>
            <person name="Long T.M."/>
            <person name="Aerts A.L."/>
            <person name="Barry K."/>
            <person name="Choi C."/>
            <person name="Clum A."/>
            <person name="Coughlan A.Y."/>
            <person name="Deshpande S."/>
            <person name="Douglass A.P."/>
            <person name="Hanson S.J."/>
            <person name="Klenk H.-P."/>
            <person name="LaButti K."/>
            <person name="Lapidus A."/>
            <person name="Lindquist E."/>
            <person name="Lipzen A."/>
            <person name="Meier-kolthoff J.P."/>
            <person name="Ohm R.A."/>
            <person name="Otillar R.P."/>
            <person name="Pangilinan J."/>
            <person name="Peng Y."/>
            <person name="Rokas A."/>
            <person name="Rosa C.A."/>
            <person name="Scheuner C."/>
            <person name="Sibirny A.A."/>
            <person name="Slot J.C."/>
            <person name="Stielow J.B."/>
            <person name="Sun H."/>
            <person name="Kurtzman C.P."/>
            <person name="Blackwell M."/>
            <person name="Grigoriev I.V."/>
            <person name="Jeffries T.W."/>
        </authorList>
    </citation>
    <scope>NUCLEOTIDE SEQUENCE [LARGE SCALE GENOMIC DNA]</scope>
    <source>
        <strain evidence="2 3">NRRL YB-4993</strain>
    </source>
</reference>
<keyword evidence="3" id="KW-1185">Reference proteome</keyword>
<dbReference type="InterPro" id="IPR048519">
    <property type="entry name" value="Gfd2/YDR514C-like_C"/>
</dbReference>
<dbReference type="GO" id="GO:0005634">
    <property type="term" value="C:nucleus"/>
    <property type="evidence" value="ECO:0007669"/>
    <property type="project" value="TreeGrafter"/>
</dbReference>
<comment type="caution">
    <text evidence="2">The sequence shown here is derived from an EMBL/GenBank/DDBJ whole genome shotgun (WGS) entry which is preliminary data.</text>
</comment>
<dbReference type="AlphaFoldDB" id="A0A1A0HA61"/>
<dbReference type="PANTHER" id="PTHR28083">
    <property type="entry name" value="GOOD FOR FULL DBP5 ACTIVITY PROTEIN 2"/>
    <property type="match status" value="1"/>
</dbReference>
<gene>
    <name evidence="2" type="ORF">METBIDRAFT_41865</name>
</gene>
<dbReference type="GO" id="GO:0003676">
    <property type="term" value="F:nucleic acid binding"/>
    <property type="evidence" value="ECO:0007669"/>
    <property type="project" value="InterPro"/>
</dbReference>
<dbReference type="Pfam" id="PF21762">
    <property type="entry name" value="DEDDh_C"/>
    <property type="match status" value="1"/>
</dbReference>
<sequence>MNDLRSRGDRRLNTKSKLSQIQKQMDRVFTRSSALFCVDVEAWEHDTKQITEIGISIYDPSFQELALVPNIKTYHIRIAEGINFKNGDYVPDHSANFSGGDSYVFSRLQARSLLQALINFYFGPNYPFFCSLVGHDLKGDIKWLENLGVSISRNVRKLDTQTLFSYTHGRDRASLKNALRTLNQPYAFLHNAGNDAYYTILLALKLCDPGVRRLTGIEYFQPGEYPGEPVKYRKYPTNESKLTAMPVLKLFDEIIGMEL</sequence>
<dbReference type="SUPFAM" id="SSF53098">
    <property type="entry name" value="Ribonuclease H-like"/>
    <property type="match status" value="1"/>
</dbReference>
<dbReference type="PANTHER" id="PTHR28083:SF1">
    <property type="entry name" value="GOOD FOR FULL DBP5 ACTIVITY PROTEIN 2"/>
    <property type="match status" value="1"/>
</dbReference>
<accession>A0A1A0HA61</accession>
<dbReference type="InterPro" id="IPR036397">
    <property type="entry name" value="RNaseH_sf"/>
</dbReference>
<dbReference type="STRING" id="869754.A0A1A0HA61"/>
<dbReference type="InterPro" id="IPR012337">
    <property type="entry name" value="RNaseH-like_sf"/>
</dbReference>
<organism evidence="2 3">
    <name type="scientific">Metschnikowia bicuspidata var. bicuspidata NRRL YB-4993</name>
    <dbReference type="NCBI Taxonomy" id="869754"/>
    <lineage>
        <taxon>Eukaryota</taxon>
        <taxon>Fungi</taxon>
        <taxon>Dikarya</taxon>
        <taxon>Ascomycota</taxon>
        <taxon>Saccharomycotina</taxon>
        <taxon>Pichiomycetes</taxon>
        <taxon>Metschnikowiaceae</taxon>
        <taxon>Metschnikowia</taxon>
    </lineage>
</organism>
<dbReference type="EMBL" id="LXTC01000003">
    <property type="protein sequence ID" value="OBA20890.1"/>
    <property type="molecule type" value="Genomic_DNA"/>
</dbReference>
<evidence type="ECO:0000313" key="2">
    <source>
        <dbReference type="EMBL" id="OBA20890.1"/>
    </source>
</evidence>
<protein>
    <recommendedName>
        <fullName evidence="1">Gfd2/YDR514C-like C-terminal domain-containing protein</fullName>
    </recommendedName>
</protein>
<dbReference type="Proteomes" id="UP000092555">
    <property type="component" value="Unassembled WGS sequence"/>
</dbReference>
<name>A0A1A0HA61_9ASCO</name>
<feature type="domain" description="Gfd2/YDR514C-like C-terminal" evidence="1">
    <location>
        <begin position="35"/>
        <end position="205"/>
    </location>
</feature>
<evidence type="ECO:0000313" key="3">
    <source>
        <dbReference type="Proteomes" id="UP000092555"/>
    </source>
</evidence>
<proteinExistence type="predicted"/>
<dbReference type="OrthoDB" id="5953249at2759"/>
<evidence type="ECO:0000259" key="1">
    <source>
        <dbReference type="Pfam" id="PF21762"/>
    </source>
</evidence>